<evidence type="ECO:0000313" key="1">
    <source>
        <dbReference type="EMBL" id="SIO24169.1"/>
    </source>
</evidence>
<sequence length="89" mass="10430">MDMNEETSESRKLKCDDTSRCFQLLESILDGEIDNSKEVLKEKLAKCQPCFEHFHLEQAIRDVLKTRCTKQEVPTELADCIRQKIQEIK</sequence>
<organism evidence="1 2">
    <name type="scientific">Algoriphagus halophilus</name>
    <dbReference type="NCBI Taxonomy" id="226505"/>
    <lineage>
        <taxon>Bacteria</taxon>
        <taxon>Pseudomonadati</taxon>
        <taxon>Bacteroidota</taxon>
        <taxon>Cytophagia</taxon>
        <taxon>Cytophagales</taxon>
        <taxon>Cyclobacteriaceae</taxon>
        <taxon>Algoriphagus</taxon>
    </lineage>
</organism>
<protein>
    <submittedName>
        <fullName evidence="1">Mycothiol system anti-sigma-R factor</fullName>
    </submittedName>
</protein>
<dbReference type="Proteomes" id="UP000185221">
    <property type="component" value="Unassembled WGS sequence"/>
</dbReference>
<accession>A0A1N6HWZ2</accession>
<dbReference type="EMBL" id="FSRC01000004">
    <property type="protein sequence ID" value="SIO24169.1"/>
    <property type="molecule type" value="Genomic_DNA"/>
</dbReference>
<dbReference type="AlphaFoldDB" id="A0A1N6HWZ2"/>
<reference evidence="2" key="1">
    <citation type="submission" date="2016-11" db="EMBL/GenBank/DDBJ databases">
        <authorList>
            <person name="Varghese N."/>
            <person name="Submissions S."/>
        </authorList>
    </citation>
    <scope>NUCLEOTIDE SEQUENCE [LARGE SCALE GENOMIC DNA]</scope>
    <source>
        <strain evidence="2">DSM 15292</strain>
    </source>
</reference>
<keyword evidence="2" id="KW-1185">Reference proteome</keyword>
<dbReference type="STRING" id="226505.SAMN05444394_4077"/>
<proteinExistence type="predicted"/>
<dbReference type="OrthoDB" id="965693at2"/>
<evidence type="ECO:0000313" key="2">
    <source>
        <dbReference type="Proteomes" id="UP000185221"/>
    </source>
</evidence>
<name>A0A1N6HWZ2_9BACT</name>
<dbReference type="RefSeq" id="WP_074226844.1">
    <property type="nucleotide sequence ID" value="NZ_FSRC01000004.1"/>
</dbReference>
<gene>
    <name evidence="1" type="ORF">SAMN05444394_4077</name>
</gene>